<dbReference type="RefSeq" id="WP_164212359.1">
    <property type="nucleotide sequence ID" value="NZ_JAAGSC010000044.1"/>
</dbReference>
<name>A0A845UYS8_9GAMM</name>
<sequence>MTHNAVTGMPPIKHPLTIPQIAKRWGRHPSTIYRNIKSGNLPKPIRICGRDAFTPAQIEAIELGGQTKHEGPA</sequence>
<dbReference type="InterPro" id="IPR009061">
    <property type="entry name" value="DNA-bd_dom_put_sf"/>
</dbReference>
<accession>A0A845UYS8</accession>
<evidence type="ECO:0000313" key="2">
    <source>
        <dbReference type="Proteomes" id="UP000484885"/>
    </source>
</evidence>
<comment type="caution">
    <text evidence="1">The sequence shown here is derived from an EMBL/GenBank/DDBJ whole genome shotgun (WGS) entry which is preliminary data.</text>
</comment>
<dbReference type="EMBL" id="JAAGSC010000044">
    <property type="protein sequence ID" value="NDY96983.1"/>
    <property type="molecule type" value="Genomic_DNA"/>
</dbReference>
<proteinExistence type="predicted"/>
<keyword evidence="2" id="KW-1185">Reference proteome</keyword>
<evidence type="ECO:0000313" key="1">
    <source>
        <dbReference type="EMBL" id="NDY96983.1"/>
    </source>
</evidence>
<reference evidence="1 2" key="1">
    <citation type="submission" date="2020-02" db="EMBL/GenBank/DDBJ databases">
        <authorList>
            <person name="Zhang X.-Y."/>
        </authorList>
    </citation>
    <scope>NUCLEOTIDE SEQUENCE [LARGE SCALE GENOMIC DNA]</scope>
    <source>
        <strain evidence="1 2">C33</strain>
    </source>
</reference>
<gene>
    <name evidence="1" type="ORF">G3I74_14725</name>
</gene>
<dbReference type="Gene3D" id="1.10.238.160">
    <property type="match status" value="1"/>
</dbReference>
<organism evidence="1 2">
    <name type="scientific">Wenzhouxiangella limi</name>
    <dbReference type="NCBI Taxonomy" id="2707351"/>
    <lineage>
        <taxon>Bacteria</taxon>
        <taxon>Pseudomonadati</taxon>
        <taxon>Pseudomonadota</taxon>
        <taxon>Gammaproteobacteria</taxon>
        <taxon>Chromatiales</taxon>
        <taxon>Wenzhouxiangellaceae</taxon>
        <taxon>Wenzhouxiangella</taxon>
    </lineage>
</organism>
<evidence type="ECO:0008006" key="3">
    <source>
        <dbReference type="Google" id="ProtNLM"/>
    </source>
</evidence>
<dbReference type="AlphaFoldDB" id="A0A845UYS8"/>
<dbReference type="SUPFAM" id="SSF46955">
    <property type="entry name" value="Putative DNA-binding domain"/>
    <property type="match status" value="1"/>
</dbReference>
<dbReference type="Proteomes" id="UP000484885">
    <property type="component" value="Unassembled WGS sequence"/>
</dbReference>
<protein>
    <recommendedName>
        <fullName evidence="3">Helix-turn-helix domain-containing protein</fullName>
    </recommendedName>
</protein>